<dbReference type="InterPro" id="IPR000835">
    <property type="entry name" value="HTH_MarR-typ"/>
</dbReference>
<reference evidence="5 6" key="1">
    <citation type="submission" date="2016-05" db="EMBL/GenBank/DDBJ databases">
        <title>Draft genome sequence of Pediococcus parvulus 2.6, a probiotic beta-glucan producer strain.</title>
        <authorList>
            <person name="Mohedano M.L."/>
            <person name="Perez-Ramos A."/>
            <person name="Duenas M.T."/>
            <person name="Lamontanara A."/>
            <person name="Orru L."/>
            <person name="Spano G."/>
            <person name="Capozzi V."/>
            <person name="Lopez P."/>
        </authorList>
    </citation>
    <scope>NUCLEOTIDE SEQUENCE [LARGE SCALE GENOMIC DNA]</scope>
    <source>
        <strain evidence="5 6">2.6</strain>
    </source>
</reference>
<evidence type="ECO:0000259" key="4">
    <source>
        <dbReference type="PROSITE" id="PS50995"/>
    </source>
</evidence>
<name>A0ABX2UHJ7_9LACO</name>
<gene>
    <name evidence="5" type="ORF">A7K95_00405</name>
</gene>
<keyword evidence="2" id="KW-0238">DNA-binding</keyword>
<evidence type="ECO:0000313" key="5">
    <source>
        <dbReference type="EMBL" id="OAD64665.1"/>
    </source>
</evidence>
<keyword evidence="3" id="KW-0804">Transcription</keyword>
<dbReference type="Gene3D" id="1.10.10.10">
    <property type="entry name" value="Winged helix-like DNA-binding domain superfamily/Winged helix DNA-binding domain"/>
    <property type="match status" value="1"/>
</dbReference>
<dbReference type="PANTHER" id="PTHR42756">
    <property type="entry name" value="TRANSCRIPTIONAL REGULATOR, MARR"/>
    <property type="match status" value="1"/>
</dbReference>
<dbReference type="Pfam" id="PF01047">
    <property type="entry name" value="MarR"/>
    <property type="match status" value="1"/>
</dbReference>
<evidence type="ECO:0000256" key="2">
    <source>
        <dbReference type="ARBA" id="ARBA00023125"/>
    </source>
</evidence>
<sequence length="157" mass="18059">MIVHDLNGVIKLIDDEMKLTNQLCFSVYNASRLFTKFYQKALKPFGLTYPQYLVLLSLWQQDTQTLHELGDKLHLSSNTLTPLLKRLEGSGWVQRIQPDDDHRQLVIKLTNLAKQQEMAIYKAIGDCASHEAFDIKEYEDALKINNKLVDQLKAILA</sequence>
<dbReference type="Proteomes" id="UP000077280">
    <property type="component" value="Unassembled WGS sequence"/>
</dbReference>
<keyword evidence="1" id="KW-0805">Transcription regulation</keyword>
<evidence type="ECO:0000313" key="6">
    <source>
        <dbReference type="Proteomes" id="UP000077280"/>
    </source>
</evidence>
<dbReference type="EMBL" id="LXND01000028">
    <property type="protein sequence ID" value="OAD64665.1"/>
    <property type="molecule type" value="Genomic_DNA"/>
</dbReference>
<comment type="caution">
    <text evidence="5">The sequence shown here is derived from an EMBL/GenBank/DDBJ whole genome shotgun (WGS) entry which is preliminary data.</text>
</comment>
<dbReference type="PROSITE" id="PS50995">
    <property type="entry name" value="HTH_MARR_2"/>
    <property type="match status" value="1"/>
</dbReference>
<dbReference type="SUPFAM" id="SSF46785">
    <property type="entry name" value="Winged helix' DNA-binding domain"/>
    <property type="match status" value="1"/>
</dbReference>
<protein>
    <submittedName>
        <fullName evidence="5">MarR family transcriptional regulator</fullName>
    </submittedName>
</protein>
<dbReference type="InterPro" id="IPR036390">
    <property type="entry name" value="WH_DNA-bd_sf"/>
</dbReference>
<evidence type="ECO:0000256" key="1">
    <source>
        <dbReference type="ARBA" id="ARBA00023015"/>
    </source>
</evidence>
<keyword evidence="6" id="KW-1185">Reference proteome</keyword>
<dbReference type="InterPro" id="IPR036388">
    <property type="entry name" value="WH-like_DNA-bd_sf"/>
</dbReference>
<evidence type="ECO:0000256" key="3">
    <source>
        <dbReference type="ARBA" id="ARBA00023163"/>
    </source>
</evidence>
<organism evidence="5 6">
    <name type="scientific">Pediococcus parvulus</name>
    <dbReference type="NCBI Taxonomy" id="54062"/>
    <lineage>
        <taxon>Bacteria</taxon>
        <taxon>Bacillati</taxon>
        <taxon>Bacillota</taxon>
        <taxon>Bacilli</taxon>
        <taxon>Lactobacillales</taxon>
        <taxon>Lactobacillaceae</taxon>
        <taxon>Pediococcus</taxon>
    </lineage>
</organism>
<accession>A0ABX2UHJ7</accession>
<proteinExistence type="predicted"/>
<dbReference type="PANTHER" id="PTHR42756:SF1">
    <property type="entry name" value="TRANSCRIPTIONAL REPRESSOR OF EMRAB OPERON"/>
    <property type="match status" value="1"/>
</dbReference>
<dbReference type="SMART" id="SM00347">
    <property type="entry name" value="HTH_MARR"/>
    <property type="match status" value="1"/>
</dbReference>
<feature type="domain" description="HTH marR-type" evidence="4">
    <location>
        <begin position="20"/>
        <end position="150"/>
    </location>
</feature>